<dbReference type="HAMAP" id="MF_01600">
    <property type="entry name" value="UPF0182"/>
    <property type="match status" value="1"/>
</dbReference>
<gene>
    <name evidence="6" type="ORF">PTE30175_03834</name>
</gene>
<dbReference type="Pfam" id="PF03699">
    <property type="entry name" value="UPF0182"/>
    <property type="match status" value="1"/>
</dbReference>
<evidence type="ECO:0000256" key="1">
    <source>
        <dbReference type="ARBA" id="ARBA00022475"/>
    </source>
</evidence>
<feature type="transmembrane region" description="Helical" evidence="5">
    <location>
        <begin position="207"/>
        <end position="228"/>
    </location>
</feature>
<evidence type="ECO:0000256" key="3">
    <source>
        <dbReference type="ARBA" id="ARBA00022989"/>
    </source>
</evidence>
<dbReference type="PANTHER" id="PTHR39344">
    <property type="entry name" value="UPF0182 PROTEIN SLL1060"/>
    <property type="match status" value="1"/>
</dbReference>
<evidence type="ECO:0000313" key="6">
    <source>
        <dbReference type="EMBL" id="VVE36621.1"/>
    </source>
</evidence>
<feature type="transmembrane region" description="Helical" evidence="5">
    <location>
        <begin position="177"/>
        <end position="195"/>
    </location>
</feature>
<dbReference type="OrthoDB" id="9763654at2"/>
<proteinExistence type="inferred from homology"/>
<dbReference type="InterPro" id="IPR005372">
    <property type="entry name" value="UPF0182"/>
</dbReference>
<feature type="transmembrane region" description="Helical" evidence="5">
    <location>
        <begin position="12"/>
        <end position="35"/>
    </location>
</feature>
<feature type="transmembrane region" description="Helical" evidence="5">
    <location>
        <begin position="55"/>
        <end position="78"/>
    </location>
</feature>
<accession>A0A5E4XJP9</accession>
<keyword evidence="4 5" id="KW-0472">Membrane</keyword>
<feature type="transmembrane region" description="Helical" evidence="5">
    <location>
        <begin position="288"/>
        <end position="307"/>
    </location>
</feature>
<comment type="subcellular location">
    <subcellularLocation>
        <location evidence="5">Cell membrane</location>
        <topology evidence="5">Multi-pass membrane protein</topology>
    </subcellularLocation>
</comment>
<evidence type="ECO:0000256" key="2">
    <source>
        <dbReference type="ARBA" id="ARBA00022692"/>
    </source>
</evidence>
<keyword evidence="3 5" id="KW-1133">Transmembrane helix</keyword>
<dbReference type="AlphaFoldDB" id="A0A5E4XJP9"/>
<feature type="transmembrane region" description="Helical" evidence="5">
    <location>
        <begin position="259"/>
        <end position="276"/>
    </location>
</feature>
<feature type="transmembrane region" description="Helical" evidence="5">
    <location>
        <begin position="117"/>
        <end position="141"/>
    </location>
</feature>
<protein>
    <recommendedName>
        <fullName evidence="5">UPF0182 protein PTE30175_03834</fullName>
    </recommendedName>
</protein>
<reference evidence="6 7" key="1">
    <citation type="submission" date="2019-08" db="EMBL/GenBank/DDBJ databases">
        <authorList>
            <person name="Peeters C."/>
        </authorList>
    </citation>
    <scope>NUCLEOTIDE SEQUENCE [LARGE SCALE GENOMIC DNA]</scope>
    <source>
        <strain evidence="6 7">LMG 30175</strain>
    </source>
</reference>
<dbReference type="GO" id="GO:0005886">
    <property type="term" value="C:plasma membrane"/>
    <property type="evidence" value="ECO:0007669"/>
    <property type="project" value="UniProtKB-SubCell"/>
</dbReference>
<dbReference type="GO" id="GO:0005576">
    <property type="term" value="C:extracellular region"/>
    <property type="evidence" value="ECO:0007669"/>
    <property type="project" value="TreeGrafter"/>
</dbReference>
<evidence type="ECO:0000256" key="4">
    <source>
        <dbReference type="ARBA" id="ARBA00023136"/>
    </source>
</evidence>
<organism evidence="6 7">
    <name type="scientific">Pandoraea terrae</name>
    <dbReference type="NCBI Taxonomy" id="1537710"/>
    <lineage>
        <taxon>Bacteria</taxon>
        <taxon>Pseudomonadati</taxon>
        <taxon>Pseudomonadota</taxon>
        <taxon>Betaproteobacteria</taxon>
        <taxon>Burkholderiales</taxon>
        <taxon>Burkholderiaceae</taxon>
        <taxon>Pandoraea</taxon>
    </lineage>
</organism>
<keyword evidence="1 5" id="KW-1003">Cell membrane</keyword>
<dbReference type="Proteomes" id="UP000414233">
    <property type="component" value="Unassembled WGS sequence"/>
</dbReference>
<comment type="similarity">
    <text evidence="5">Belongs to the UPF0182 family.</text>
</comment>
<keyword evidence="2 5" id="KW-0812">Transmembrane</keyword>
<keyword evidence="7" id="KW-1185">Reference proteome</keyword>
<evidence type="ECO:0000313" key="7">
    <source>
        <dbReference type="Proteomes" id="UP000414233"/>
    </source>
</evidence>
<dbReference type="EMBL" id="CABPRZ010000018">
    <property type="protein sequence ID" value="VVE36621.1"/>
    <property type="molecule type" value="Genomic_DNA"/>
</dbReference>
<evidence type="ECO:0000256" key="5">
    <source>
        <dbReference type="HAMAP-Rule" id="MF_01600"/>
    </source>
</evidence>
<name>A0A5E4XJP9_9BURK</name>
<dbReference type="RefSeq" id="WP_150698647.1">
    <property type="nucleotide sequence ID" value="NZ_CABPRZ010000018.1"/>
</dbReference>
<sequence length="916" mass="101868">MSVARIARSRRNAIAVAVVAVVGLIVVGRVTGVLVEWLWFSSVGYVDVFWTVLSAQALLFITVFAASAGAIWVSGFLAHRYARSLGNSRAGTVFLSGSREVISELADQVAPRIPWRFGIACAAVLLGLAIAAGEISSWGIALRFLHQVPFDERDPIFGKDIGFYLFSLPAYIALKNWLLQVLFGCTVVAGVIYAVRGDIAREQWPRGHSPAVAHGSALLGLFFVLKAWSYGLDRFLLLYGDNGVVVGAGYADVHVELPVLWLLVALATAASIASLANMRWRSYRIPAASALLVFGSSFVFALIYPALFQRFYVKPNELQLEAPYIAHNIALTREAYGLERIAVKPFPAEQGLNLASLQANRATIDNVRLWDVQPLMDTYAQLQEIRTYYKFLSVDIDRYRLDAGYRQVMLSARELAPAMLPENAHTWVNLHLLFTHGNGVVMSPVTEKSTEGLPYLFLQDIPPVANGGPTIHEPRVYFGGGGQDYVIVKGSIPEFDYPKGKDNVYTTYSGRDGVAIGSVARRSLFAWEFGDPNILLTGYITDGSRILLHRNIQDRVRTIAPFLGLDHDPYIVASDGRLFWIQDAYTTSRWFPYAQPSFGDGANYIRNAVKVVIDAYNGTVDFYVSDPADPILRTYQQIFPGLFKPLNTMPHDLQQHIRYPEDLFLIQAQLYRAYHMDAPEVFYNREDLWAFPRGLAGIDGGNTPSMTMTPYYMIMRLPGAPRAEFVLMLPMVPSQRENMIAWLAARCDPPEYGKLIVYTFPKDKLVYGPFQIEARIQQNTEISQQISLWNQMGSRVIRGHLLVVPIENSILYVSPLYLRAASGQLPELKRVIAAYGDRVVMEETLGEALAALFKETAPVPSPPRGTADARAREALAHYDRAIERLKAGDWSGFGAELNALRPLLEALGVGRPDDQK</sequence>
<dbReference type="PANTHER" id="PTHR39344:SF1">
    <property type="entry name" value="UPF0182 PROTEIN SLL1060"/>
    <property type="match status" value="1"/>
</dbReference>